<reference evidence="3" key="1">
    <citation type="submission" date="2022-10" db="EMBL/GenBank/DDBJ databases">
        <title>Genome assembly of Pristionchus species.</title>
        <authorList>
            <person name="Yoshida K."/>
            <person name="Sommer R.J."/>
        </authorList>
    </citation>
    <scope>NUCLEOTIDE SEQUENCE [LARGE SCALE GENOMIC DNA]</scope>
    <source>
        <strain evidence="3">RS5460</strain>
    </source>
</reference>
<comment type="caution">
    <text evidence="2">The sequence shown here is derived from an EMBL/GenBank/DDBJ whole genome shotgun (WGS) entry which is preliminary data.</text>
</comment>
<sequence>MSGCSSRISLRSESSMVLPSESLAPNKKKLNEDRPPGEMTPFSRSDDEEAYNLCQAARHLLNIVNSEENPYEMSYADPPECPSWDAIPWPPLERICHYLFNPYDGTDLANLAKVSAHYNNGVMKFMNGRNIRPGIRSVTFVYDPDSEMDVVRVSIVLVHAYLPFYDLNELNKRRCKAIMRNWCCVDLRTLSSKRFSVCCLLASRKSNCGISPRRVSRCVRSCCVRRPSTNSRSRI</sequence>
<gene>
    <name evidence="2" type="ORF">PMAYCL1PPCAC_03477</name>
</gene>
<feature type="region of interest" description="Disordered" evidence="1">
    <location>
        <begin position="1"/>
        <end position="46"/>
    </location>
</feature>
<dbReference type="AlphaFoldDB" id="A0AAN4Z8K2"/>
<evidence type="ECO:0000313" key="3">
    <source>
        <dbReference type="Proteomes" id="UP001328107"/>
    </source>
</evidence>
<feature type="compositionally biased region" description="Low complexity" evidence="1">
    <location>
        <begin position="1"/>
        <end position="15"/>
    </location>
</feature>
<protein>
    <submittedName>
        <fullName evidence="2">Uncharacterized protein</fullName>
    </submittedName>
</protein>
<evidence type="ECO:0000313" key="2">
    <source>
        <dbReference type="EMBL" id="GMR33282.1"/>
    </source>
</evidence>
<accession>A0AAN4Z8K2</accession>
<keyword evidence="3" id="KW-1185">Reference proteome</keyword>
<dbReference type="EMBL" id="BTRK01000001">
    <property type="protein sequence ID" value="GMR33282.1"/>
    <property type="molecule type" value="Genomic_DNA"/>
</dbReference>
<proteinExistence type="predicted"/>
<name>A0AAN4Z8K2_9BILA</name>
<organism evidence="2 3">
    <name type="scientific">Pristionchus mayeri</name>
    <dbReference type="NCBI Taxonomy" id="1317129"/>
    <lineage>
        <taxon>Eukaryota</taxon>
        <taxon>Metazoa</taxon>
        <taxon>Ecdysozoa</taxon>
        <taxon>Nematoda</taxon>
        <taxon>Chromadorea</taxon>
        <taxon>Rhabditida</taxon>
        <taxon>Rhabditina</taxon>
        <taxon>Diplogasteromorpha</taxon>
        <taxon>Diplogasteroidea</taxon>
        <taxon>Neodiplogasteridae</taxon>
        <taxon>Pristionchus</taxon>
    </lineage>
</organism>
<evidence type="ECO:0000256" key="1">
    <source>
        <dbReference type="SAM" id="MobiDB-lite"/>
    </source>
</evidence>
<dbReference type="Proteomes" id="UP001328107">
    <property type="component" value="Unassembled WGS sequence"/>
</dbReference>